<evidence type="ECO:0000256" key="1">
    <source>
        <dbReference type="ARBA" id="ARBA00023015"/>
    </source>
</evidence>
<dbReference type="PANTHER" id="PTHR47893:SF1">
    <property type="entry name" value="REGULATORY PROTEIN PCHR"/>
    <property type="match status" value="1"/>
</dbReference>
<reference evidence="5" key="1">
    <citation type="submission" date="2019-03" db="EMBL/GenBank/DDBJ databases">
        <title>Afifella sp. nov., isolated from activated sludge.</title>
        <authorList>
            <person name="Li Q."/>
            <person name="Liu Y."/>
        </authorList>
    </citation>
    <scope>NUCLEOTIDE SEQUENCE</scope>
    <source>
        <strain evidence="5">L72</strain>
    </source>
</reference>
<comment type="caution">
    <text evidence="5">The sequence shown here is derived from an EMBL/GenBank/DDBJ whole genome shotgun (WGS) entry which is preliminary data.</text>
</comment>
<dbReference type="InterPro" id="IPR020449">
    <property type="entry name" value="Tscrpt_reg_AraC-type_HTH"/>
</dbReference>
<sequence length="330" mass="36317">MVAANVEAEPVVRLAEIADTSRFVGTRFAVSGSGADGGEAALAGTFRMLRLRPGIVFHSSDARDLSDMVTSVVQQPGLTLHFFLSGAVDARLGGRPLGLGRRADAPVRGVITARAEPELFERRSRRGEHVRKVNVTMTNEWLEACGSEMAEDHAALRRFAGSHLAQFAWTPSPTTLSVAEQLLRPPCSPCLLQSLYLESRSLDLVAEGFAALTCRTEEPGVRLRPNDHRRLRMIEDYIETRGREITSLEEIARSGNVSVSTLRRLFRAAHGMSVFEYLRRRGLERARAALERQGVAVAEAAYIAGYSSAANFATAFKRRFGLTPTEVRRH</sequence>
<evidence type="ECO:0000313" key="5">
    <source>
        <dbReference type="EMBL" id="MYZ46783.1"/>
    </source>
</evidence>
<dbReference type="PROSITE" id="PS01124">
    <property type="entry name" value="HTH_ARAC_FAMILY_2"/>
    <property type="match status" value="1"/>
</dbReference>
<feature type="domain" description="HTH araC/xylS-type" evidence="4">
    <location>
        <begin position="228"/>
        <end position="330"/>
    </location>
</feature>
<gene>
    <name evidence="5" type="ORF">E4O86_03510</name>
</gene>
<dbReference type="OrthoDB" id="9802263at2"/>
<dbReference type="Pfam" id="PF12833">
    <property type="entry name" value="HTH_18"/>
    <property type="match status" value="1"/>
</dbReference>
<dbReference type="GO" id="GO:0043565">
    <property type="term" value="F:sequence-specific DNA binding"/>
    <property type="evidence" value="ECO:0007669"/>
    <property type="project" value="InterPro"/>
</dbReference>
<dbReference type="InterPro" id="IPR018060">
    <property type="entry name" value="HTH_AraC"/>
</dbReference>
<dbReference type="PRINTS" id="PR00032">
    <property type="entry name" value="HTHARAC"/>
</dbReference>
<dbReference type="Proteomes" id="UP000773614">
    <property type="component" value="Unassembled WGS sequence"/>
</dbReference>
<dbReference type="InterPro" id="IPR053142">
    <property type="entry name" value="PchR_regulatory_protein"/>
</dbReference>
<dbReference type="SMART" id="SM00342">
    <property type="entry name" value="HTH_ARAC"/>
    <property type="match status" value="1"/>
</dbReference>
<organism evidence="5 6">
    <name type="scientific">Propylenella binzhouense</name>
    <dbReference type="NCBI Taxonomy" id="2555902"/>
    <lineage>
        <taxon>Bacteria</taxon>
        <taxon>Pseudomonadati</taxon>
        <taxon>Pseudomonadota</taxon>
        <taxon>Alphaproteobacteria</taxon>
        <taxon>Hyphomicrobiales</taxon>
        <taxon>Propylenellaceae</taxon>
        <taxon>Propylenella</taxon>
    </lineage>
</organism>
<keyword evidence="1" id="KW-0805">Transcription regulation</keyword>
<dbReference type="PANTHER" id="PTHR47893">
    <property type="entry name" value="REGULATORY PROTEIN PCHR"/>
    <property type="match status" value="1"/>
</dbReference>
<protein>
    <submittedName>
        <fullName evidence="5">AraC family transcriptional regulator</fullName>
    </submittedName>
</protein>
<name>A0A964T1Q8_9HYPH</name>
<dbReference type="SUPFAM" id="SSF46689">
    <property type="entry name" value="Homeodomain-like"/>
    <property type="match status" value="2"/>
</dbReference>
<evidence type="ECO:0000256" key="3">
    <source>
        <dbReference type="ARBA" id="ARBA00023163"/>
    </source>
</evidence>
<dbReference type="AlphaFoldDB" id="A0A964T1Q8"/>
<evidence type="ECO:0000313" key="6">
    <source>
        <dbReference type="Proteomes" id="UP000773614"/>
    </source>
</evidence>
<evidence type="ECO:0000259" key="4">
    <source>
        <dbReference type="PROSITE" id="PS01124"/>
    </source>
</evidence>
<dbReference type="InterPro" id="IPR009057">
    <property type="entry name" value="Homeodomain-like_sf"/>
</dbReference>
<dbReference type="GO" id="GO:0003700">
    <property type="term" value="F:DNA-binding transcription factor activity"/>
    <property type="evidence" value="ECO:0007669"/>
    <property type="project" value="InterPro"/>
</dbReference>
<keyword evidence="6" id="KW-1185">Reference proteome</keyword>
<evidence type="ECO:0000256" key="2">
    <source>
        <dbReference type="ARBA" id="ARBA00023125"/>
    </source>
</evidence>
<dbReference type="Gene3D" id="1.10.10.60">
    <property type="entry name" value="Homeodomain-like"/>
    <property type="match status" value="1"/>
</dbReference>
<proteinExistence type="predicted"/>
<keyword evidence="3" id="KW-0804">Transcription</keyword>
<keyword evidence="2" id="KW-0238">DNA-binding</keyword>
<accession>A0A964T1Q8</accession>
<dbReference type="RefSeq" id="WP_161139129.1">
    <property type="nucleotide sequence ID" value="NZ_SPKJ01000006.1"/>
</dbReference>
<dbReference type="EMBL" id="SPKJ01000006">
    <property type="protein sequence ID" value="MYZ46783.1"/>
    <property type="molecule type" value="Genomic_DNA"/>
</dbReference>